<organism evidence="3 4">
    <name type="scientific">Marssonina brunnea f. sp. multigermtubi (strain MB_m1)</name>
    <name type="common">Marssonina leaf spot fungus</name>
    <dbReference type="NCBI Taxonomy" id="1072389"/>
    <lineage>
        <taxon>Eukaryota</taxon>
        <taxon>Fungi</taxon>
        <taxon>Dikarya</taxon>
        <taxon>Ascomycota</taxon>
        <taxon>Pezizomycotina</taxon>
        <taxon>Leotiomycetes</taxon>
        <taxon>Helotiales</taxon>
        <taxon>Drepanopezizaceae</taxon>
        <taxon>Drepanopeziza</taxon>
    </lineage>
</organism>
<dbReference type="STRING" id="1072389.K1X6K1"/>
<protein>
    <submittedName>
        <fullName evidence="3">PWWP domain-containing protein</fullName>
    </submittedName>
</protein>
<proteinExistence type="predicted"/>
<dbReference type="Gene3D" id="2.30.30.140">
    <property type="match status" value="1"/>
</dbReference>
<feature type="compositionally biased region" description="Basic and acidic residues" evidence="1">
    <location>
        <begin position="348"/>
        <end position="357"/>
    </location>
</feature>
<dbReference type="Pfam" id="PF00855">
    <property type="entry name" value="PWWP"/>
    <property type="match status" value="1"/>
</dbReference>
<evidence type="ECO:0000256" key="1">
    <source>
        <dbReference type="SAM" id="MobiDB-lite"/>
    </source>
</evidence>
<name>K1X6K1_MARBU</name>
<dbReference type="InParanoid" id="K1X6K1"/>
<dbReference type="KEGG" id="mbe:MBM_01398"/>
<dbReference type="eggNOG" id="ENOG502S12V">
    <property type="taxonomic scope" value="Eukaryota"/>
</dbReference>
<feature type="region of interest" description="Disordered" evidence="1">
    <location>
        <begin position="295"/>
        <end position="417"/>
    </location>
</feature>
<sequence length="721" mass="78104">MSDEASPNSATPIMEAEPAHADAAVQIELKEAESSTKPVSDSSAEISESKEAEVATEDAPGGAEAENTNDTQTTSDDVTQNNPAPGEEDSKMKDTAKPDDTALAVTGPADVTVGTPASAAKNKGGNRRKSTGVPEHKGKKISKKASLSRLTHTDAKPGDYFYIRLKGYPLWPGIVCDDTMLPTTLLRNRPVTAARADGTYREDFADGGAKVNERTFPVMYLHTNEFGWIPNYDLVDLDFSTVGNVQPNMRKDLAAARTLAAEKNDLGYFKLILKQFVEQREAERSAKEAAKAEKKAAAKKSATPKKVTKSAKTVVEDDEDDVEMPDVAEPESEGAEASAEPKKTKKRKAEEAGDSVKKARTTIKLTTKSTNGASTPKTPKEATPKAAKPKKSKAAPKASETPAVTVPKEPELSAEEKRAKKEKEILFLRHKLQKGLLTRDQDPKEEEMKQMSEFVSKLEGYHDLEVSIIRATKINKVLKAILKLPKIPQEDVHGFKKRSQKLLDQWNKLLASSDTTPASGSAPATNGEAKSEVEGTKASPAEATNGTKESSAESKAEEKIEEKTEEESEETAEDKVETDEKADAEKSEGGEKSSVDGSATPEAKGAPAEIEVVPAKAAEEPEEVRSQHPEGAPAICPLILFQATALVRHPIAILICDSACNTMRYWSLFFLDCVLRCNLVHDCKTGELSKTGLRGRMGSGWAWAWAWAAWCLISMSTHYLV</sequence>
<feature type="compositionally biased region" description="Acidic residues" evidence="1">
    <location>
        <begin position="563"/>
        <end position="572"/>
    </location>
</feature>
<dbReference type="AlphaFoldDB" id="K1X6K1"/>
<dbReference type="OMA" id="RERSPAW"/>
<dbReference type="InterPro" id="IPR026093">
    <property type="entry name" value="MGARP"/>
</dbReference>
<dbReference type="PROSITE" id="PS50812">
    <property type="entry name" value="PWWP"/>
    <property type="match status" value="1"/>
</dbReference>
<reference evidence="3 4" key="1">
    <citation type="journal article" date="2012" name="BMC Genomics">
        <title>Sequencing the genome of Marssonina brunnea reveals fungus-poplar co-evolution.</title>
        <authorList>
            <person name="Zhu S."/>
            <person name="Cao Y.-Z."/>
            <person name="Jiang C."/>
            <person name="Tan B.-Y."/>
            <person name="Wang Z."/>
            <person name="Feng S."/>
            <person name="Zhang L."/>
            <person name="Su X.-H."/>
            <person name="Brejova B."/>
            <person name="Vinar T."/>
            <person name="Xu M."/>
            <person name="Wang M.-X."/>
            <person name="Zhang S.-G."/>
            <person name="Huang M.-R."/>
            <person name="Wu R."/>
            <person name="Zhou Y."/>
        </authorList>
    </citation>
    <scope>NUCLEOTIDE SEQUENCE [LARGE SCALE GENOMIC DNA]</scope>
    <source>
        <strain evidence="3 4">MB_m1</strain>
    </source>
</reference>
<feature type="compositionally biased region" description="Polar residues" evidence="1">
    <location>
        <begin position="512"/>
        <end position="524"/>
    </location>
</feature>
<feature type="compositionally biased region" description="Basic and acidic residues" evidence="1">
    <location>
        <begin position="573"/>
        <end position="594"/>
    </location>
</feature>
<evidence type="ECO:0000313" key="4">
    <source>
        <dbReference type="Proteomes" id="UP000006753"/>
    </source>
</evidence>
<dbReference type="EMBL" id="JH921429">
    <property type="protein sequence ID" value="EKD20716.1"/>
    <property type="molecule type" value="Genomic_DNA"/>
</dbReference>
<feature type="compositionally biased region" description="Basic and acidic residues" evidence="1">
    <location>
        <begin position="408"/>
        <end position="417"/>
    </location>
</feature>
<feature type="compositionally biased region" description="Polar residues" evidence="1">
    <location>
        <begin position="66"/>
        <end position="83"/>
    </location>
</feature>
<evidence type="ECO:0000313" key="3">
    <source>
        <dbReference type="EMBL" id="EKD20716.1"/>
    </source>
</evidence>
<dbReference type="HOGENOM" id="CLU_019479_0_0_1"/>
<dbReference type="OrthoDB" id="62853at2759"/>
<dbReference type="PANTHER" id="PTHR22910">
    <property type="entry name" value="PROTEIN MGARP"/>
    <property type="match status" value="1"/>
</dbReference>
<feature type="compositionally biased region" description="Acidic residues" evidence="1">
    <location>
        <begin position="316"/>
        <end position="334"/>
    </location>
</feature>
<accession>K1X6K1</accession>
<feature type="region of interest" description="Disordered" evidence="1">
    <location>
        <begin position="1"/>
        <end position="145"/>
    </location>
</feature>
<feature type="compositionally biased region" description="Basic and acidic residues" evidence="1">
    <location>
        <begin position="550"/>
        <end position="562"/>
    </location>
</feature>
<dbReference type="SMART" id="SM00293">
    <property type="entry name" value="PWWP"/>
    <property type="match status" value="1"/>
</dbReference>
<dbReference type="Proteomes" id="UP000006753">
    <property type="component" value="Unassembled WGS sequence"/>
</dbReference>
<feature type="compositionally biased region" description="Basic and acidic residues" evidence="1">
    <location>
        <begin position="88"/>
        <end position="100"/>
    </location>
</feature>
<feature type="compositionally biased region" description="Polar residues" evidence="1">
    <location>
        <begin position="363"/>
        <end position="372"/>
    </location>
</feature>
<gene>
    <name evidence="3" type="ORF">MBM_01398</name>
</gene>
<evidence type="ECO:0000259" key="2">
    <source>
        <dbReference type="PROSITE" id="PS50812"/>
    </source>
</evidence>
<keyword evidence="4" id="KW-1185">Reference proteome</keyword>
<dbReference type="SUPFAM" id="SSF63748">
    <property type="entry name" value="Tudor/PWWP/MBT"/>
    <property type="match status" value="1"/>
</dbReference>
<feature type="domain" description="PWWP" evidence="2">
    <location>
        <begin position="157"/>
        <end position="230"/>
    </location>
</feature>
<dbReference type="GO" id="GO:0005739">
    <property type="term" value="C:mitochondrion"/>
    <property type="evidence" value="ECO:0007669"/>
    <property type="project" value="InterPro"/>
</dbReference>
<dbReference type="InterPro" id="IPR000313">
    <property type="entry name" value="PWWP_dom"/>
</dbReference>
<feature type="region of interest" description="Disordered" evidence="1">
    <location>
        <begin position="512"/>
        <end position="612"/>
    </location>
</feature>
<dbReference type="PANTHER" id="PTHR22910:SF6">
    <property type="entry name" value="PROTEIN MGARP"/>
    <property type="match status" value="1"/>
</dbReference>
<feature type="compositionally biased region" description="Polar residues" evidence="1">
    <location>
        <begin position="1"/>
        <end position="11"/>
    </location>
</feature>